<dbReference type="GO" id="GO:0022857">
    <property type="term" value="F:transmembrane transporter activity"/>
    <property type="evidence" value="ECO:0007669"/>
    <property type="project" value="InterPro"/>
</dbReference>
<feature type="transmembrane region" description="Helical" evidence="8">
    <location>
        <begin position="439"/>
        <end position="458"/>
    </location>
</feature>
<feature type="domain" description="Major facilitator superfamily (MFS) profile" evidence="9">
    <location>
        <begin position="19"/>
        <end position="465"/>
    </location>
</feature>
<organism evidence="10 11">
    <name type="scientific">Rathayibacter festucae DSM 15932</name>
    <dbReference type="NCBI Taxonomy" id="1328866"/>
    <lineage>
        <taxon>Bacteria</taxon>
        <taxon>Bacillati</taxon>
        <taxon>Actinomycetota</taxon>
        <taxon>Actinomycetes</taxon>
        <taxon>Micrococcales</taxon>
        <taxon>Microbacteriaceae</taxon>
        <taxon>Rathayibacter</taxon>
    </lineage>
</organism>
<feature type="transmembrane region" description="Helical" evidence="8">
    <location>
        <begin position="229"/>
        <end position="251"/>
    </location>
</feature>
<evidence type="ECO:0000313" key="11">
    <source>
        <dbReference type="Proteomes" id="UP000285317"/>
    </source>
</evidence>
<dbReference type="InterPro" id="IPR036259">
    <property type="entry name" value="MFS_trans_sf"/>
</dbReference>
<dbReference type="Proteomes" id="UP000285317">
    <property type="component" value="Chromosome"/>
</dbReference>
<dbReference type="Pfam" id="PF07690">
    <property type="entry name" value="MFS_1"/>
    <property type="match status" value="1"/>
</dbReference>
<evidence type="ECO:0000256" key="5">
    <source>
        <dbReference type="ARBA" id="ARBA00022692"/>
    </source>
</evidence>
<evidence type="ECO:0000313" key="10">
    <source>
        <dbReference type="EMBL" id="AZZ51323.1"/>
    </source>
</evidence>
<feature type="transmembrane region" description="Helical" evidence="8">
    <location>
        <begin position="144"/>
        <end position="164"/>
    </location>
</feature>
<dbReference type="SUPFAM" id="SSF103473">
    <property type="entry name" value="MFS general substrate transporter"/>
    <property type="match status" value="1"/>
</dbReference>
<dbReference type="CDD" id="cd17502">
    <property type="entry name" value="MFS_Azr1_MDR_like"/>
    <property type="match status" value="1"/>
</dbReference>
<feature type="transmembrane region" description="Helical" evidence="8">
    <location>
        <begin position="20"/>
        <end position="41"/>
    </location>
</feature>
<keyword evidence="4" id="KW-1003">Cell membrane</keyword>
<dbReference type="PANTHER" id="PTHR23501">
    <property type="entry name" value="MAJOR FACILITATOR SUPERFAMILY"/>
    <property type="match status" value="1"/>
</dbReference>
<dbReference type="RefSeq" id="WP_127886300.1">
    <property type="nucleotide sequence ID" value="NZ_CP028137.1"/>
</dbReference>
<accession>A0A3T0SYB2</accession>
<evidence type="ECO:0000256" key="3">
    <source>
        <dbReference type="ARBA" id="ARBA00022448"/>
    </source>
</evidence>
<dbReference type="InterPro" id="IPR020846">
    <property type="entry name" value="MFS_dom"/>
</dbReference>
<dbReference type="EMBL" id="CP028137">
    <property type="protein sequence ID" value="AZZ51323.1"/>
    <property type="molecule type" value="Genomic_DNA"/>
</dbReference>
<gene>
    <name evidence="10" type="ORF">C1I64_04205</name>
</gene>
<proteinExistence type="inferred from homology"/>
<feature type="transmembrane region" description="Helical" evidence="8">
    <location>
        <begin position="365"/>
        <end position="385"/>
    </location>
</feature>
<dbReference type="KEGG" id="rfs:C1I64_04205"/>
<evidence type="ECO:0000256" key="7">
    <source>
        <dbReference type="ARBA" id="ARBA00023136"/>
    </source>
</evidence>
<dbReference type="AlphaFoldDB" id="A0A3T0SYB2"/>
<feature type="transmembrane region" description="Helical" evidence="8">
    <location>
        <begin position="405"/>
        <end position="427"/>
    </location>
</feature>
<keyword evidence="7 8" id="KW-0472">Membrane</keyword>
<keyword evidence="6 8" id="KW-1133">Transmembrane helix</keyword>
<dbReference type="FunFam" id="1.20.1720.10:FF:000004">
    <property type="entry name" value="EmrB/QacA family drug resistance transporter"/>
    <property type="match status" value="1"/>
</dbReference>
<feature type="transmembrane region" description="Helical" evidence="8">
    <location>
        <begin position="271"/>
        <end position="293"/>
    </location>
</feature>
<protein>
    <submittedName>
        <fullName evidence="10">MFS transporter</fullName>
    </submittedName>
</protein>
<dbReference type="InterPro" id="IPR011701">
    <property type="entry name" value="MFS"/>
</dbReference>
<name>A0A3T0SYB2_9MICO</name>
<feature type="transmembrane region" description="Helical" evidence="8">
    <location>
        <begin position="170"/>
        <end position="189"/>
    </location>
</feature>
<keyword evidence="3" id="KW-0813">Transport</keyword>
<evidence type="ECO:0000256" key="1">
    <source>
        <dbReference type="ARBA" id="ARBA00004429"/>
    </source>
</evidence>
<evidence type="ECO:0000256" key="2">
    <source>
        <dbReference type="ARBA" id="ARBA00007520"/>
    </source>
</evidence>
<dbReference type="PANTHER" id="PTHR23501:SF191">
    <property type="entry name" value="VACUOLAR BASIC AMINO ACID TRANSPORTER 4"/>
    <property type="match status" value="1"/>
</dbReference>
<dbReference type="GO" id="GO:0005886">
    <property type="term" value="C:plasma membrane"/>
    <property type="evidence" value="ECO:0007669"/>
    <property type="project" value="UniProtKB-SubCell"/>
</dbReference>
<sequence>MTDSPTRASVGLRSERGPILLALMISTALVALDATILSTAVPSIVADLGGFEQFPWLFSIYLLAQAVSVPLYGKLSDVIGRKPIMLIGIGLFLVGSLLCGLAWSMPALIAFRALQGLGAGAIQPMGITIAGDIYTVAERAKTQGYLASVWGISSVVGPTLGGVLSDLGAWRWIFLVNIPLCLLAAFLLIRSFRETTRGERTPLDLAGASVLALGTALLILGLLEGGNAWPWLSPAGVGVFVVAALAFAGFVAIERRAVAPVLPLWVLTRRVLLSTSLVSVTVGAITLGVTSYFPTFAQGVLGSSALGAGFAVAAMTIGWPVAASLSGRLYLRIGFRRTAFLGAALVTVGTGLTILLGASSSLWEIAGFCVLIGAGMGLVATPTLIRAQASVEWNERGVVSSTNFFARNIGSAIAVAVFGAIVNAQAGGGDPTPEGLANGTRFVCIALTVLAVGMLFAVRAMPKDDPRPAEAPAATPAES</sequence>
<dbReference type="Gene3D" id="1.20.1720.10">
    <property type="entry name" value="Multidrug resistance protein D"/>
    <property type="match status" value="1"/>
</dbReference>
<reference evidence="10 11" key="1">
    <citation type="submission" date="2018-03" db="EMBL/GenBank/DDBJ databases">
        <title>Bacteriophage NCPPB3778 and a type I-E CRISPR drive the evolution of the US Biological Select Agent, Rathayibacter toxicus.</title>
        <authorList>
            <person name="Davis E.W.II."/>
            <person name="Tabima J.F."/>
            <person name="Weisberg A.J."/>
            <person name="Dantas Lopes L."/>
            <person name="Wiseman M.S."/>
            <person name="Wiseman M.S."/>
            <person name="Pupko T."/>
            <person name="Belcher M.S."/>
            <person name="Sechler A.J."/>
            <person name="Tancos M.A."/>
            <person name="Schroeder B.K."/>
            <person name="Murray T.D."/>
            <person name="Luster D.G."/>
            <person name="Schneider W.L."/>
            <person name="Rogers E."/>
            <person name="Andreote F.D."/>
            <person name="Grunwald N.J."/>
            <person name="Putnam M.L."/>
            <person name="Chang J.H."/>
        </authorList>
    </citation>
    <scope>NUCLEOTIDE SEQUENCE [LARGE SCALE GENOMIC DNA]</scope>
    <source>
        <strain evidence="10 11">DSM 15932</strain>
    </source>
</reference>
<keyword evidence="5 8" id="KW-0812">Transmembrane</keyword>
<evidence type="ECO:0000256" key="4">
    <source>
        <dbReference type="ARBA" id="ARBA00022475"/>
    </source>
</evidence>
<comment type="subcellular location">
    <subcellularLocation>
        <location evidence="1">Cell inner membrane</location>
        <topology evidence="1">Multi-pass membrane protein</topology>
    </subcellularLocation>
</comment>
<evidence type="ECO:0000259" key="9">
    <source>
        <dbReference type="PROSITE" id="PS50850"/>
    </source>
</evidence>
<feature type="transmembrane region" description="Helical" evidence="8">
    <location>
        <begin position="117"/>
        <end position="137"/>
    </location>
</feature>
<comment type="similarity">
    <text evidence="2">Belongs to the major facilitator superfamily. TCR/Tet family.</text>
</comment>
<evidence type="ECO:0000256" key="6">
    <source>
        <dbReference type="ARBA" id="ARBA00022989"/>
    </source>
</evidence>
<feature type="transmembrane region" description="Helical" evidence="8">
    <location>
        <begin position="201"/>
        <end position="223"/>
    </location>
</feature>
<feature type="transmembrane region" description="Helical" evidence="8">
    <location>
        <begin position="84"/>
        <end position="105"/>
    </location>
</feature>
<dbReference type="PRINTS" id="PR01036">
    <property type="entry name" value="TCRTETB"/>
</dbReference>
<evidence type="ECO:0000256" key="8">
    <source>
        <dbReference type="SAM" id="Phobius"/>
    </source>
</evidence>
<feature type="transmembrane region" description="Helical" evidence="8">
    <location>
        <begin position="339"/>
        <end position="359"/>
    </location>
</feature>
<dbReference type="Gene3D" id="1.20.1250.20">
    <property type="entry name" value="MFS general substrate transporter like domains"/>
    <property type="match status" value="1"/>
</dbReference>
<feature type="transmembrane region" description="Helical" evidence="8">
    <location>
        <begin position="305"/>
        <end position="327"/>
    </location>
</feature>
<feature type="transmembrane region" description="Helical" evidence="8">
    <location>
        <begin position="53"/>
        <end position="72"/>
    </location>
</feature>
<dbReference type="PROSITE" id="PS50850">
    <property type="entry name" value="MFS"/>
    <property type="match status" value="1"/>
</dbReference>